<dbReference type="GO" id="GO:0016020">
    <property type="term" value="C:membrane"/>
    <property type="evidence" value="ECO:0007669"/>
    <property type="project" value="UniProtKB-SubCell"/>
</dbReference>
<dbReference type="InterPro" id="IPR003599">
    <property type="entry name" value="Ig_sub"/>
</dbReference>
<dbReference type="OrthoDB" id="8958824at2759"/>
<proteinExistence type="predicted"/>
<reference evidence="8 9" key="1">
    <citation type="journal article" date="2011" name="Genome Biol. Evol.">
        <title>Integration of the genetic map and genome assembly of fugu facilitates insights into distinct features of genome evolution in teleosts and mammals.</title>
        <authorList>
            <person name="Kai W."/>
            <person name="Kikuchi K."/>
            <person name="Tohari S."/>
            <person name="Chew A.K."/>
            <person name="Tay A."/>
            <person name="Fujiwara A."/>
            <person name="Hosoya S."/>
            <person name="Suetake H."/>
            <person name="Naruse K."/>
            <person name="Brenner S."/>
            <person name="Suzuki Y."/>
            <person name="Venkatesh B."/>
        </authorList>
    </citation>
    <scope>NUCLEOTIDE SEQUENCE [LARGE SCALE GENOMIC DNA]</scope>
</reference>
<dbReference type="Proteomes" id="UP000005226">
    <property type="component" value="Chromosome 8"/>
</dbReference>
<evidence type="ECO:0000256" key="4">
    <source>
        <dbReference type="ARBA" id="ARBA00023180"/>
    </source>
</evidence>
<reference evidence="8" key="2">
    <citation type="submission" date="2025-08" db="UniProtKB">
        <authorList>
            <consortium name="Ensembl"/>
        </authorList>
    </citation>
    <scope>IDENTIFICATION</scope>
</reference>
<evidence type="ECO:0000259" key="7">
    <source>
        <dbReference type="PROSITE" id="PS50835"/>
    </source>
</evidence>
<dbReference type="InterPro" id="IPR015631">
    <property type="entry name" value="CD2/SLAM_rcpt"/>
</dbReference>
<keyword evidence="2 6" id="KW-0732">Signal</keyword>
<dbReference type="SUPFAM" id="SSF48726">
    <property type="entry name" value="Immunoglobulin"/>
    <property type="match status" value="1"/>
</dbReference>
<dbReference type="InterPro" id="IPR013783">
    <property type="entry name" value="Ig-like_fold"/>
</dbReference>
<dbReference type="GeneTree" id="ENSGT00940000172777"/>
<feature type="chain" id="PRO_5025677994" evidence="6">
    <location>
        <begin position="19"/>
        <end position="250"/>
    </location>
</feature>
<evidence type="ECO:0000256" key="1">
    <source>
        <dbReference type="ARBA" id="ARBA00004370"/>
    </source>
</evidence>
<evidence type="ECO:0000256" key="5">
    <source>
        <dbReference type="SAM" id="Phobius"/>
    </source>
</evidence>
<comment type="subcellular location">
    <subcellularLocation>
        <location evidence="1">Membrane</location>
    </subcellularLocation>
</comment>
<keyword evidence="3 5" id="KW-0472">Membrane</keyword>
<evidence type="ECO:0000256" key="3">
    <source>
        <dbReference type="ARBA" id="ARBA00023136"/>
    </source>
</evidence>
<accession>A0A674PHZ0</accession>
<evidence type="ECO:0000313" key="8">
    <source>
        <dbReference type="Ensembl" id="ENSTRUP00000085300.1"/>
    </source>
</evidence>
<feature type="transmembrane region" description="Helical" evidence="5">
    <location>
        <begin position="217"/>
        <end position="235"/>
    </location>
</feature>
<feature type="domain" description="Ig-like" evidence="7">
    <location>
        <begin position="122"/>
        <end position="199"/>
    </location>
</feature>
<keyword evidence="5" id="KW-1133">Transmembrane helix</keyword>
<evidence type="ECO:0000313" key="9">
    <source>
        <dbReference type="Proteomes" id="UP000005226"/>
    </source>
</evidence>
<dbReference type="SMART" id="SM00409">
    <property type="entry name" value="IG"/>
    <property type="match status" value="1"/>
</dbReference>
<sequence length="250" mass="28081">MNLLVLFILFFQLVPSKGTKQITKVAGETVTLPLGVNGGLSQVFWSIFVNSTYIASYRKGTVNLDWHPQYNGRLDLDTSTGDLTIRNLTKQDARVYKVKFHSGGELFEKTIELSVNEVLLPPKITVVSNQTKDGLRRLELNCSSMAEDVAFTWQVNPVTVNIFKLGSSREMYFKYNIMQGNANFTCTTTRGTDSTSSLYQDHPNAPSPAPIHRDHPVHYFIAFLSGCSLTAILIYSKNKYDQRKKEAAEV</sequence>
<dbReference type="InterPro" id="IPR036179">
    <property type="entry name" value="Ig-like_dom_sf"/>
</dbReference>
<reference evidence="8" key="3">
    <citation type="submission" date="2025-09" db="UniProtKB">
        <authorList>
            <consortium name="Ensembl"/>
        </authorList>
    </citation>
    <scope>IDENTIFICATION</scope>
</reference>
<evidence type="ECO:0000256" key="6">
    <source>
        <dbReference type="SAM" id="SignalP"/>
    </source>
</evidence>
<dbReference type="PROSITE" id="PS50835">
    <property type="entry name" value="IG_LIKE"/>
    <property type="match status" value="1"/>
</dbReference>
<dbReference type="PANTHER" id="PTHR12080:SF48">
    <property type="entry name" value="IMMUNOGLOBULIN SUBTYPE DOMAIN-CONTAINING PROTEIN"/>
    <property type="match status" value="1"/>
</dbReference>
<keyword evidence="4" id="KW-0325">Glycoprotein</keyword>
<gene>
    <name evidence="8" type="primary">si:cabz01074946.1</name>
</gene>
<keyword evidence="9" id="KW-1185">Reference proteome</keyword>
<dbReference type="AlphaFoldDB" id="A0A674PHZ0"/>
<dbReference type="PANTHER" id="PTHR12080">
    <property type="entry name" value="SIGNALING LYMPHOCYTIC ACTIVATION MOLECULE"/>
    <property type="match status" value="1"/>
</dbReference>
<dbReference type="FunCoup" id="A0A674PHZ0">
    <property type="interactions" value="15"/>
</dbReference>
<protein>
    <submittedName>
        <fullName evidence="8">Uncharacterized LOC105419503</fullName>
    </submittedName>
</protein>
<name>A0A674PHZ0_TAKRU</name>
<evidence type="ECO:0000256" key="2">
    <source>
        <dbReference type="ARBA" id="ARBA00022729"/>
    </source>
</evidence>
<dbReference type="OMA" id="WIATYNN"/>
<dbReference type="InParanoid" id="A0A674PHZ0"/>
<feature type="signal peptide" evidence="6">
    <location>
        <begin position="1"/>
        <end position="18"/>
    </location>
</feature>
<keyword evidence="5" id="KW-0812">Transmembrane</keyword>
<organism evidence="8 9">
    <name type="scientific">Takifugu rubripes</name>
    <name type="common">Japanese pufferfish</name>
    <name type="synonym">Fugu rubripes</name>
    <dbReference type="NCBI Taxonomy" id="31033"/>
    <lineage>
        <taxon>Eukaryota</taxon>
        <taxon>Metazoa</taxon>
        <taxon>Chordata</taxon>
        <taxon>Craniata</taxon>
        <taxon>Vertebrata</taxon>
        <taxon>Euteleostomi</taxon>
        <taxon>Actinopterygii</taxon>
        <taxon>Neopterygii</taxon>
        <taxon>Teleostei</taxon>
        <taxon>Neoteleostei</taxon>
        <taxon>Acanthomorphata</taxon>
        <taxon>Eupercaria</taxon>
        <taxon>Tetraodontiformes</taxon>
        <taxon>Tetradontoidea</taxon>
        <taxon>Tetraodontidae</taxon>
        <taxon>Takifugu</taxon>
    </lineage>
</organism>
<dbReference type="Gene3D" id="2.60.40.10">
    <property type="entry name" value="Immunoglobulins"/>
    <property type="match status" value="1"/>
</dbReference>
<dbReference type="InterPro" id="IPR007110">
    <property type="entry name" value="Ig-like_dom"/>
</dbReference>
<dbReference type="Ensembl" id="ENSTRUT00000060484.1">
    <property type="protein sequence ID" value="ENSTRUP00000085300.1"/>
    <property type="gene ID" value="ENSTRUG00000030364.1"/>
</dbReference>